<dbReference type="InterPro" id="IPR017455">
    <property type="entry name" value="Znf_FYVE-rel"/>
</dbReference>
<feature type="compositionally biased region" description="Basic and acidic residues" evidence="5">
    <location>
        <begin position="229"/>
        <end position="240"/>
    </location>
</feature>
<evidence type="ECO:0000256" key="2">
    <source>
        <dbReference type="ARBA" id="ARBA00022771"/>
    </source>
</evidence>
<feature type="domain" description="FYVE-type" evidence="6">
    <location>
        <begin position="420"/>
        <end position="499"/>
    </location>
</feature>
<evidence type="ECO:0000313" key="7">
    <source>
        <dbReference type="EMBL" id="VEU20490.1"/>
    </source>
</evidence>
<feature type="compositionally biased region" description="Polar residues" evidence="5">
    <location>
        <begin position="70"/>
        <end position="83"/>
    </location>
</feature>
<dbReference type="Pfam" id="PF01363">
    <property type="entry name" value="FYVE"/>
    <property type="match status" value="1"/>
</dbReference>
<proteinExistence type="predicted"/>
<keyword evidence="8" id="KW-1185">Reference proteome</keyword>
<dbReference type="CDD" id="cd15760">
    <property type="entry name" value="FYVE_scVPS27p_like"/>
    <property type="match status" value="1"/>
</dbReference>
<dbReference type="PROSITE" id="PS50178">
    <property type="entry name" value="ZF_FYVE"/>
    <property type="match status" value="1"/>
</dbReference>
<dbReference type="GO" id="GO:0008270">
    <property type="term" value="F:zinc ion binding"/>
    <property type="evidence" value="ECO:0007669"/>
    <property type="project" value="UniProtKB-KW"/>
</dbReference>
<evidence type="ECO:0000256" key="5">
    <source>
        <dbReference type="SAM" id="MobiDB-lite"/>
    </source>
</evidence>
<keyword evidence="3" id="KW-0862">Zinc</keyword>
<sequence length="549" mass="59685">MASSNTISEGLHLQRMDSSNYTAAQAGVQSLGHSRSNLMQLIRGDERSSSISSNLTRIVDKSRKEGLESVKNNNTSATTNLHGGTSLAKGADPVIHDVVSSIPVAEVPEGIAPEESTVPEKSEEFKKSEVSKEAVEHVEAVDSIGVQDATSSRPPIYAGILPPCPPGSENHATVAVERFEIDTADVALRSDGHQMRNNSATGGSDKGTLASDRPSSPTTTTPSPLPLSSKDHSSQSRERLISNSVPPMGKIRQQLYKEGQVSLPQFSHSLTEKEDAAQKVRNPASSITSPTPLSSIHPSTILSASEPQTSIVNPPGRTHSPFRDSFSLDLKQINGQRRPMYTPAVLRSTTILTDVDVSRPDGLDRYSDRPRLVSSSSASSVGSMSSLSSYWNYLRGSNEGLARPAKERDWGPSTAHWKPNSSTFSCFHCGKMFNYLTPSRRRHHCRSCGEIFCGDCLKNYIYLDKDAKFAIFGPEAQEPSDGSKKYLSKVCLSCAKKYEQFVKDHTTRDHNFGHEGAAEGYEKNKSIGRRGTLTGNASIVPADWDWSSF</sequence>
<dbReference type="EMBL" id="CAACVR010000004">
    <property type="protein sequence ID" value="VEU20490.1"/>
    <property type="molecule type" value="Genomic_DNA"/>
</dbReference>
<evidence type="ECO:0000313" key="8">
    <source>
        <dbReference type="Proteomes" id="UP000290900"/>
    </source>
</evidence>
<dbReference type="AlphaFoldDB" id="A0A448YHV1"/>
<dbReference type="InterPro" id="IPR013083">
    <property type="entry name" value="Znf_RING/FYVE/PHD"/>
</dbReference>
<name>A0A448YHV1_BRENA</name>
<dbReference type="PANTHER" id="PTHR39490">
    <property type="entry name" value="ARRESTIN DOMAIN-CONTAINING PROTEIN D"/>
    <property type="match status" value="1"/>
</dbReference>
<evidence type="ECO:0000256" key="1">
    <source>
        <dbReference type="ARBA" id="ARBA00022723"/>
    </source>
</evidence>
<gene>
    <name evidence="7" type="ORF">BRENAR_LOCUS1225</name>
</gene>
<keyword evidence="1" id="KW-0479">Metal-binding</keyword>
<dbReference type="SMART" id="SM00064">
    <property type="entry name" value="FYVE"/>
    <property type="match status" value="1"/>
</dbReference>
<dbReference type="STRING" id="13370.A0A448YHV1"/>
<feature type="region of interest" description="Disordered" evidence="5">
    <location>
        <begin position="66"/>
        <end position="88"/>
    </location>
</feature>
<dbReference type="SUPFAM" id="SSF57903">
    <property type="entry name" value="FYVE/PHD zinc finger"/>
    <property type="match status" value="1"/>
</dbReference>
<dbReference type="PANTHER" id="PTHR39490:SF8">
    <property type="entry name" value="ZINC FINGER FYVE DOMAIN-CONTAINING PROTEIN 21"/>
    <property type="match status" value="1"/>
</dbReference>
<evidence type="ECO:0000256" key="3">
    <source>
        <dbReference type="ARBA" id="ARBA00022833"/>
    </source>
</evidence>
<feature type="region of interest" description="Disordered" evidence="5">
    <location>
        <begin position="187"/>
        <end position="245"/>
    </location>
</feature>
<dbReference type="InParanoid" id="A0A448YHV1"/>
<feature type="compositionally biased region" description="Low complexity" evidence="5">
    <location>
        <begin position="214"/>
        <end position="228"/>
    </location>
</feature>
<protein>
    <submittedName>
        <fullName evidence="7">DEKNAAC101269</fullName>
    </submittedName>
</protein>
<reference evidence="7 8" key="1">
    <citation type="submission" date="2018-12" db="EMBL/GenBank/DDBJ databases">
        <authorList>
            <person name="Tiukova I."/>
            <person name="Dainat J."/>
        </authorList>
    </citation>
    <scope>NUCLEOTIDE SEQUENCE [LARGE SCALE GENOMIC DNA]</scope>
</reference>
<accession>A0A448YHV1</accession>
<dbReference type="InterPro" id="IPR000306">
    <property type="entry name" value="Znf_FYVE"/>
</dbReference>
<dbReference type="Proteomes" id="UP000290900">
    <property type="component" value="Unassembled WGS sequence"/>
</dbReference>
<keyword evidence="2 4" id="KW-0863">Zinc-finger</keyword>
<dbReference type="OrthoDB" id="10018316at2759"/>
<dbReference type="GO" id="GO:0032266">
    <property type="term" value="F:phosphatidylinositol-3-phosphate binding"/>
    <property type="evidence" value="ECO:0007669"/>
    <property type="project" value="UniProtKB-ARBA"/>
</dbReference>
<evidence type="ECO:0000259" key="6">
    <source>
        <dbReference type="PROSITE" id="PS50178"/>
    </source>
</evidence>
<dbReference type="Gene3D" id="3.30.40.10">
    <property type="entry name" value="Zinc/RING finger domain, C3HC4 (zinc finger)"/>
    <property type="match status" value="1"/>
</dbReference>
<dbReference type="InterPro" id="IPR052113">
    <property type="entry name" value="FYVE-type_Zinc_Finger"/>
</dbReference>
<evidence type="ECO:0000256" key="4">
    <source>
        <dbReference type="PROSITE-ProRule" id="PRU00091"/>
    </source>
</evidence>
<dbReference type="InterPro" id="IPR011011">
    <property type="entry name" value="Znf_FYVE_PHD"/>
</dbReference>
<organism evidence="7 8">
    <name type="scientific">Brettanomyces naardenensis</name>
    <name type="common">Yeast</name>
    <dbReference type="NCBI Taxonomy" id="13370"/>
    <lineage>
        <taxon>Eukaryota</taxon>
        <taxon>Fungi</taxon>
        <taxon>Dikarya</taxon>
        <taxon>Ascomycota</taxon>
        <taxon>Saccharomycotina</taxon>
        <taxon>Pichiomycetes</taxon>
        <taxon>Pichiales</taxon>
        <taxon>Pichiaceae</taxon>
        <taxon>Brettanomyces</taxon>
    </lineage>
</organism>